<organism evidence="21 22">
    <name type="scientific">Thermoactinomyces daqus</name>
    <dbReference type="NCBI Taxonomy" id="1329516"/>
    <lineage>
        <taxon>Bacteria</taxon>
        <taxon>Bacillati</taxon>
        <taxon>Bacillota</taxon>
        <taxon>Bacilli</taxon>
        <taxon>Bacillales</taxon>
        <taxon>Thermoactinomycetaceae</taxon>
        <taxon>Thermoactinomyces</taxon>
    </lineage>
</organism>
<evidence type="ECO:0000256" key="2">
    <source>
        <dbReference type="ARBA" id="ARBA00004799"/>
    </source>
</evidence>
<evidence type="ECO:0000256" key="17">
    <source>
        <dbReference type="ARBA" id="ARBA00049161"/>
    </source>
</evidence>
<feature type="domain" description="Mur ligase C-terminal" evidence="19">
    <location>
        <begin position="306"/>
        <end position="429"/>
    </location>
</feature>
<dbReference type="PANTHER" id="PTHR11136">
    <property type="entry name" value="FOLYLPOLYGLUTAMATE SYNTHASE-RELATED"/>
    <property type="match status" value="1"/>
</dbReference>
<evidence type="ECO:0000256" key="5">
    <source>
        <dbReference type="ARBA" id="ARBA00011245"/>
    </source>
</evidence>
<evidence type="ECO:0000256" key="4">
    <source>
        <dbReference type="ARBA" id="ARBA00008276"/>
    </source>
</evidence>
<feature type="domain" description="Mur ligase central" evidence="20">
    <location>
        <begin position="51"/>
        <end position="278"/>
    </location>
</feature>
<dbReference type="InterPro" id="IPR036615">
    <property type="entry name" value="Mur_ligase_C_dom_sf"/>
</dbReference>
<dbReference type="Proteomes" id="UP000530514">
    <property type="component" value="Unassembled WGS sequence"/>
</dbReference>
<dbReference type="SUPFAM" id="SSF53623">
    <property type="entry name" value="MurD-like peptide ligases, catalytic domain"/>
    <property type="match status" value="1"/>
</dbReference>
<dbReference type="InterPro" id="IPR004101">
    <property type="entry name" value="Mur_ligase_C"/>
</dbReference>
<evidence type="ECO:0000256" key="9">
    <source>
        <dbReference type="ARBA" id="ARBA00022598"/>
    </source>
</evidence>
<dbReference type="FunFam" id="3.40.1190.10:FF:000004">
    <property type="entry name" value="Dihydrofolate synthase/folylpolyglutamate synthase"/>
    <property type="match status" value="1"/>
</dbReference>
<evidence type="ECO:0000256" key="11">
    <source>
        <dbReference type="ARBA" id="ARBA00022741"/>
    </source>
</evidence>
<dbReference type="Gene3D" id="3.90.190.20">
    <property type="entry name" value="Mur ligase, C-terminal domain"/>
    <property type="match status" value="1"/>
</dbReference>
<dbReference type="GO" id="GO:0005524">
    <property type="term" value="F:ATP binding"/>
    <property type="evidence" value="ECO:0007669"/>
    <property type="project" value="UniProtKB-KW"/>
</dbReference>
<proteinExistence type="inferred from homology"/>
<dbReference type="InterPro" id="IPR013221">
    <property type="entry name" value="Mur_ligase_cen"/>
</dbReference>
<reference evidence="21 22" key="1">
    <citation type="submission" date="2020-07" db="EMBL/GenBank/DDBJ databases">
        <authorList>
            <person name="Feng H."/>
        </authorList>
    </citation>
    <scope>NUCLEOTIDE SEQUENCE [LARGE SCALE GENOMIC DNA]</scope>
    <source>
        <strain evidence="22">s-11</strain>
    </source>
</reference>
<dbReference type="EC" id="6.3.2.12" evidence="6"/>
<dbReference type="AlphaFoldDB" id="A0A7W1X7A7"/>
<dbReference type="GO" id="GO:0005737">
    <property type="term" value="C:cytoplasm"/>
    <property type="evidence" value="ECO:0007669"/>
    <property type="project" value="TreeGrafter"/>
</dbReference>
<evidence type="ECO:0000259" key="19">
    <source>
        <dbReference type="Pfam" id="PF02875"/>
    </source>
</evidence>
<name>A0A7W1X7A7_9BACL</name>
<dbReference type="OrthoDB" id="9809356at2"/>
<evidence type="ECO:0000256" key="3">
    <source>
        <dbReference type="ARBA" id="ARBA00005150"/>
    </source>
</evidence>
<sequence>MQVNEGFVTAADVFAWMDQHCTQAIQPGLGRMEWMLERLGSPEKRCKFIHIAGTNGKGSVAAMVDSVLREAGYPVGLFISPYVTSWNERIQFNGEPIPEASFVHWANQLKPLVEEMGKTGPGAPSPFEFWTVLAICFFAKEAFPWFIVWETGLGGRLDSTNVVYPLVSVITRIGMDHKEWLGDTLTAIAREKAGIIKPGVPVVCSPQVEEALAVIREEAKRKKSRLYEWGPDYRVIPGKWSSSEQSFDFQGIYRTLSNLSIPLLGEHQLYNAATALMTLEVLRQAYATVIDPEHFVTGLQRVRWPGRFEKVADSPAVILDGAHNLDGVKALVQAVKRHEPGNGRLFLLLAMMKDKQVTEMLEVLAEEADVVVATEVKGQARSLAAGELAGLLKKVKPELTVHAEDDALAGLRLVKEQMNENDVCVITGSLFLVSQLRPLLN</sequence>
<evidence type="ECO:0000256" key="13">
    <source>
        <dbReference type="ARBA" id="ARBA00022842"/>
    </source>
</evidence>
<dbReference type="GO" id="GO:0008841">
    <property type="term" value="F:dihydrofolate synthase activity"/>
    <property type="evidence" value="ECO:0007669"/>
    <property type="project" value="UniProtKB-EC"/>
</dbReference>
<evidence type="ECO:0000256" key="10">
    <source>
        <dbReference type="ARBA" id="ARBA00022723"/>
    </source>
</evidence>
<dbReference type="GO" id="GO:0046656">
    <property type="term" value="P:folic acid biosynthetic process"/>
    <property type="evidence" value="ECO:0007669"/>
    <property type="project" value="UniProtKB-KW"/>
</dbReference>
<dbReference type="SUPFAM" id="SSF53244">
    <property type="entry name" value="MurD-like peptide ligases, peptide-binding domain"/>
    <property type="match status" value="1"/>
</dbReference>
<comment type="cofactor">
    <cofactor evidence="1">
        <name>Mg(2+)</name>
        <dbReference type="ChEBI" id="CHEBI:18420"/>
    </cofactor>
</comment>
<keyword evidence="9 18" id="KW-0436">Ligase</keyword>
<comment type="catalytic activity">
    <reaction evidence="17">
        <text>7,8-dihydropteroate + L-glutamate + ATP = 7,8-dihydrofolate + ADP + phosphate + H(+)</text>
        <dbReference type="Rhea" id="RHEA:23584"/>
        <dbReference type="ChEBI" id="CHEBI:15378"/>
        <dbReference type="ChEBI" id="CHEBI:17839"/>
        <dbReference type="ChEBI" id="CHEBI:29985"/>
        <dbReference type="ChEBI" id="CHEBI:30616"/>
        <dbReference type="ChEBI" id="CHEBI:43474"/>
        <dbReference type="ChEBI" id="CHEBI:57451"/>
        <dbReference type="ChEBI" id="CHEBI:456216"/>
        <dbReference type="EC" id="6.3.2.12"/>
    </reaction>
</comment>
<dbReference type="Gene3D" id="3.40.1190.10">
    <property type="entry name" value="Mur-like, catalytic domain"/>
    <property type="match status" value="1"/>
</dbReference>
<evidence type="ECO:0000256" key="15">
    <source>
        <dbReference type="ARBA" id="ARBA00030592"/>
    </source>
</evidence>
<evidence type="ECO:0000313" key="21">
    <source>
        <dbReference type="EMBL" id="MBA4541401.1"/>
    </source>
</evidence>
<keyword evidence="14" id="KW-0289">Folate biosynthesis</keyword>
<comment type="subunit">
    <text evidence="5">Monomer.</text>
</comment>
<keyword evidence="12 18" id="KW-0067">ATP-binding</keyword>
<evidence type="ECO:0000259" key="20">
    <source>
        <dbReference type="Pfam" id="PF08245"/>
    </source>
</evidence>
<comment type="pathway">
    <text evidence="3">Cofactor biosynthesis; tetrahydrofolylpolyglutamate biosynthesis.</text>
</comment>
<keyword evidence="22" id="KW-1185">Reference proteome</keyword>
<dbReference type="PIRSF" id="PIRSF001563">
    <property type="entry name" value="Folylpolyglu_synth"/>
    <property type="match status" value="1"/>
</dbReference>
<protein>
    <recommendedName>
        <fullName evidence="8">Dihydrofolate synthase/folylpolyglutamate synthase</fullName>
        <ecNumber evidence="6">6.3.2.12</ecNumber>
        <ecNumber evidence="7">6.3.2.17</ecNumber>
    </recommendedName>
    <alternativeName>
        <fullName evidence="15">Tetrahydrofolylpolyglutamate synthase</fullName>
    </alternativeName>
</protein>
<dbReference type="RefSeq" id="WP_033099229.1">
    <property type="nucleotide sequence ID" value="NZ_JACEIP010000001.1"/>
</dbReference>
<gene>
    <name evidence="21" type="ORF">H1164_00545</name>
</gene>
<evidence type="ECO:0000256" key="18">
    <source>
        <dbReference type="PIRNR" id="PIRNR001563"/>
    </source>
</evidence>
<dbReference type="InterPro" id="IPR018109">
    <property type="entry name" value="Folylpolyglutamate_synth_CS"/>
</dbReference>
<comment type="similarity">
    <text evidence="4 18">Belongs to the folylpolyglutamate synthase family.</text>
</comment>
<dbReference type="Pfam" id="PF02875">
    <property type="entry name" value="Mur_ligase_C"/>
    <property type="match status" value="1"/>
</dbReference>
<accession>A0A7W1X7A7</accession>
<keyword evidence="11 18" id="KW-0547">Nucleotide-binding</keyword>
<dbReference type="NCBIfam" id="TIGR01499">
    <property type="entry name" value="folC"/>
    <property type="match status" value="1"/>
</dbReference>
<keyword evidence="10" id="KW-0479">Metal-binding</keyword>
<dbReference type="EMBL" id="JACEIP010000001">
    <property type="protein sequence ID" value="MBA4541401.1"/>
    <property type="molecule type" value="Genomic_DNA"/>
</dbReference>
<evidence type="ECO:0000256" key="14">
    <source>
        <dbReference type="ARBA" id="ARBA00022909"/>
    </source>
</evidence>
<evidence type="ECO:0000256" key="16">
    <source>
        <dbReference type="ARBA" id="ARBA00047493"/>
    </source>
</evidence>
<comment type="caution">
    <text evidence="21">The sequence shown here is derived from an EMBL/GenBank/DDBJ whole genome shotgun (WGS) entry which is preliminary data.</text>
</comment>
<evidence type="ECO:0000256" key="8">
    <source>
        <dbReference type="ARBA" id="ARBA00019357"/>
    </source>
</evidence>
<keyword evidence="13" id="KW-0460">Magnesium</keyword>
<evidence type="ECO:0000256" key="12">
    <source>
        <dbReference type="ARBA" id="ARBA00022840"/>
    </source>
</evidence>
<evidence type="ECO:0000256" key="6">
    <source>
        <dbReference type="ARBA" id="ARBA00013023"/>
    </source>
</evidence>
<dbReference type="InterPro" id="IPR001645">
    <property type="entry name" value="Folylpolyglutamate_synth"/>
</dbReference>
<evidence type="ECO:0000256" key="1">
    <source>
        <dbReference type="ARBA" id="ARBA00001946"/>
    </source>
</evidence>
<comment type="pathway">
    <text evidence="2">Cofactor biosynthesis; tetrahydrofolate biosynthesis; 7,8-dihydrofolate from 2-amino-4-hydroxy-6-hydroxymethyl-7,8-dihydropteridine diphosphate and 4-aminobenzoate: step 2/2.</text>
</comment>
<comment type="catalytic activity">
    <reaction evidence="16">
        <text>(6S)-5,6,7,8-tetrahydrofolyl-(gamma-L-Glu)(n) + L-glutamate + ATP = (6S)-5,6,7,8-tetrahydrofolyl-(gamma-L-Glu)(n+1) + ADP + phosphate + H(+)</text>
        <dbReference type="Rhea" id="RHEA:10580"/>
        <dbReference type="Rhea" id="RHEA-COMP:14738"/>
        <dbReference type="Rhea" id="RHEA-COMP:14740"/>
        <dbReference type="ChEBI" id="CHEBI:15378"/>
        <dbReference type="ChEBI" id="CHEBI:29985"/>
        <dbReference type="ChEBI" id="CHEBI:30616"/>
        <dbReference type="ChEBI" id="CHEBI:43474"/>
        <dbReference type="ChEBI" id="CHEBI:141005"/>
        <dbReference type="ChEBI" id="CHEBI:456216"/>
        <dbReference type="EC" id="6.3.2.17"/>
    </reaction>
</comment>
<dbReference type="EC" id="6.3.2.17" evidence="7"/>
<dbReference type="PANTHER" id="PTHR11136:SF0">
    <property type="entry name" value="DIHYDROFOLATE SYNTHETASE-RELATED"/>
    <property type="match status" value="1"/>
</dbReference>
<dbReference type="InterPro" id="IPR036565">
    <property type="entry name" value="Mur-like_cat_sf"/>
</dbReference>
<evidence type="ECO:0000313" key="22">
    <source>
        <dbReference type="Proteomes" id="UP000530514"/>
    </source>
</evidence>
<dbReference type="GO" id="GO:0004326">
    <property type="term" value="F:tetrahydrofolylpolyglutamate synthase activity"/>
    <property type="evidence" value="ECO:0007669"/>
    <property type="project" value="UniProtKB-EC"/>
</dbReference>
<dbReference type="Pfam" id="PF08245">
    <property type="entry name" value="Mur_ligase_M"/>
    <property type="match status" value="1"/>
</dbReference>
<evidence type="ECO:0000256" key="7">
    <source>
        <dbReference type="ARBA" id="ARBA00013025"/>
    </source>
</evidence>
<dbReference type="GO" id="GO:0046872">
    <property type="term" value="F:metal ion binding"/>
    <property type="evidence" value="ECO:0007669"/>
    <property type="project" value="UniProtKB-KW"/>
</dbReference>
<dbReference type="PROSITE" id="PS01011">
    <property type="entry name" value="FOLYLPOLYGLU_SYNT_1"/>
    <property type="match status" value="1"/>
</dbReference>